<evidence type="ECO:0000313" key="1">
    <source>
        <dbReference type="EMBL" id="EMI17967.1"/>
    </source>
</evidence>
<proteinExistence type="predicted"/>
<evidence type="ECO:0000313" key="2">
    <source>
        <dbReference type="Proteomes" id="UP000011991"/>
    </source>
</evidence>
<reference evidence="1 2" key="1">
    <citation type="journal article" date="2013" name="Mar. Genomics">
        <title>Expression of sulfatases in Rhodopirellula baltica and the diversity of sulfatases in the genus Rhodopirellula.</title>
        <authorList>
            <person name="Wegner C.E."/>
            <person name="Richter-Heitmann T."/>
            <person name="Klindworth A."/>
            <person name="Klockow C."/>
            <person name="Richter M."/>
            <person name="Achstetter T."/>
            <person name="Glockner F.O."/>
            <person name="Harder J."/>
        </authorList>
    </citation>
    <scope>NUCLEOTIDE SEQUENCE [LARGE SCALE GENOMIC DNA]</scope>
    <source>
        <strain evidence="1 2">SM1</strain>
    </source>
</reference>
<protein>
    <submittedName>
        <fullName evidence="1">Uncharacterized protein</fullName>
    </submittedName>
</protein>
<dbReference type="Proteomes" id="UP000011991">
    <property type="component" value="Unassembled WGS sequence"/>
</dbReference>
<keyword evidence="2" id="KW-1185">Reference proteome</keyword>
<organism evidence="1 2">
    <name type="scientific">Rhodopirellula maiorica SM1</name>
    <dbReference type="NCBI Taxonomy" id="1265738"/>
    <lineage>
        <taxon>Bacteria</taxon>
        <taxon>Pseudomonadati</taxon>
        <taxon>Planctomycetota</taxon>
        <taxon>Planctomycetia</taxon>
        <taxon>Pirellulales</taxon>
        <taxon>Pirellulaceae</taxon>
        <taxon>Novipirellula</taxon>
    </lineage>
</organism>
<dbReference type="AlphaFoldDB" id="M5RRF1"/>
<comment type="caution">
    <text evidence="1">The sequence shown here is derived from an EMBL/GenBank/DDBJ whole genome shotgun (WGS) entry which is preliminary data.</text>
</comment>
<sequence>MIEAFAGMRRNCEVSERRRFVIVGDVGNWFWQENEGGRKMGCRKWD</sequence>
<dbReference type="PATRIC" id="fig|1265738.3.peg.5139"/>
<dbReference type="EMBL" id="ANOG01000727">
    <property type="protein sequence ID" value="EMI17967.1"/>
    <property type="molecule type" value="Genomic_DNA"/>
</dbReference>
<accession>M5RRF1</accession>
<name>M5RRF1_9BACT</name>
<gene>
    <name evidence="1" type="ORF">RMSM_05112</name>
</gene>